<comment type="caution">
    <text evidence="1">The sequence shown here is derived from an EMBL/GenBank/DDBJ whole genome shotgun (WGS) entry which is preliminary data.</text>
</comment>
<sequence>YRAAEIALYAGLAKEKGLSVHLDGARLGNVLANGKTAAAEMTWRAG</sequence>
<feature type="non-terminal residue" evidence="1">
    <location>
        <position position="46"/>
    </location>
</feature>
<name>A0A3B9GVR9_9PROT</name>
<evidence type="ECO:0000313" key="1">
    <source>
        <dbReference type="EMBL" id="HAE26468.1"/>
    </source>
</evidence>
<dbReference type="InterPro" id="IPR015421">
    <property type="entry name" value="PyrdxlP-dep_Trfase_major"/>
</dbReference>
<dbReference type="AlphaFoldDB" id="A0A3B9GVR9"/>
<accession>A0A3B9GVR9</accession>
<feature type="non-terminal residue" evidence="1">
    <location>
        <position position="1"/>
    </location>
</feature>
<dbReference type="Proteomes" id="UP000259610">
    <property type="component" value="Unassembled WGS sequence"/>
</dbReference>
<evidence type="ECO:0000313" key="2">
    <source>
        <dbReference type="Proteomes" id="UP000259610"/>
    </source>
</evidence>
<proteinExistence type="predicted"/>
<dbReference type="SUPFAM" id="SSF53383">
    <property type="entry name" value="PLP-dependent transferases"/>
    <property type="match status" value="1"/>
</dbReference>
<dbReference type="InterPro" id="IPR015424">
    <property type="entry name" value="PyrdxlP-dep_Trfase"/>
</dbReference>
<protein>
    <submittedName>
        <fullName evidence="1">Threonine aldolase</fullName>
    </submittedName>
</protein>
<reference evidence="1 2" key="1">
    <citation type="journal article" date="2018" name="Nat. Biotechnol.">
        <title>A standardized bacterial taxonomy based on genome phylogeny substantially revises the tree of life.</title>
        <authorList>
            <person name="Parks D.H."/>
            <person name="Chuvochina M."/>
            <person name="Waite D.W."/>
            <person name="Rinke C."/>
            <person name="Skarshewski A."/>
            <person name="Chaumeil P.A."/>
            <person name="Hugenholtz P."/>
        </authorList>
    </citation>
    <scope>NUCLEOTIDE SEQUENCE [LARGE SCALE GENOMIC DNA]</scope>
    <source>
        <strain evidence="1">UBA8733</strain>
    </source>
</reference>
<gene>
    <name evidence="1" type="ORF">DCG58_04860</name>
</gene>
<dbReference type="EMBL" id="DMAN01000104">
    <property type="protein sequence ID" value="HAE26468.1"/>
    <property type="molecule type" value="Genomic_DNA"/>
</dbReference>
<organism evidence="1 2">
    <name type="scientific">Hyphomonas adhaerens</name>
    <dbReference type="NCBI Taxonomy" id="81029"/>
    <lineage>
        <taxon>Bacteria</taxon>
        <taxon>Pseudomonadati</taxon>
        <taxon>Pseudomonadota</taxon>
        <taxon>Alphaproteobacteria</taxon>
        <taxon>Hyphomonadales</taxon>
        <taxon>Hyphomonadaceae</taxon>
        <taxon>Hyphomonas</taxon>
    </lineage>
</organism>
<dbReference type="Gene3D" id="3.40.640.10">
    <property type="entry name" value="Type I PLP-dependent aspartate aminotransferase-like (Major domain)"/>
    <property type="match status" value="1"/>
</dbReference>